<dbReference type="OrthoDB" id="381579at2157"/>
<dbReference type="GeneID" id="5562091"/>
<accession>A8AAW2</accession>
<protein>
    <recommendedName>
        <fullName evidence="3">HTH marR-type domain-containing protein</fullName>
    </recommendedName>
</protein>
<evidence type="ECO:0000313" key="1">
    <source>
        <dbReference type="EMBL" id="ABU82064.1"/>
    </source>
</evidence>
<dbReference type="AlphaFoldDB" id="A8AAW2"/>
<dbReference type="InterPro" id="IPR036390">
    <property type="entry name" value="WH_DNA-bd_sf"/>
</dbReference>
<dbReference type="EMBL" id="CP000816">
    <property type="protein sequence ID" value="ABU82064.1"/>
    <property type="molecule type" value="Genomic_DNA"/>
</dbReference>
<evidence type="ECO:0008006" key="3">
    <source>
        <dbReference type="Google" id="ProtNLM"/>
    </source>
</evidence>
<dbReference type="RefSeq" id="WP_012123028.1">
    <property type="nucleotide sequence ID" value="NC_009776.1"/>
</dbReference>
<keyword evidence="2" id="KW-1185">Reference proteome</keyword>
<name>A8AAW2_IGNH4</name>
<dbReference type="eggNOG" id="arCOG03748">
    <property type="taxonomic scope" value="Archaea"/>
</dbReference>
<sequence>MSFRLTPLELTVLLLSEKGYSLKKIAEILNMDEDMLEDVVKELVEKGFAKEVKKKKLFGRERYLILTDEGKRALREVAEVMSNVLASVKGMVEKGNIDGARAFLSKYIEYLPYAPLLGVAERSFVESLIRKMGYVPAYAPPQELYEEEPVWSSWEEEL</sequence>
<dbReference type="KEGG" id="iho:Igni_0882"/>
<dbReference type="Gene3D" id="1.10.10.10">
    <property type="entry name" value="Winged helix-like DNA-binding domain superfamily/Winged helix DNA-binding domain"/>
    <property type="match status" value="1"/>
</dbReference>
<evidence type="ECO:0000313" key="2">
    <source>
        <dbReference type="Proteomes" id="UP000000262"/>
    </source>
</evidence>
<dbReference type="HOGENOM" id="CLU_1665487_0_0_2"/>
<dbReference type="SUPFAM" id="SSF46785">
    <property type="entry name" value="Winged helix' DNA-binding domain"/>
    <property type="match status" value="1"/>
</dbReference>
<dbReference type="STRING" id="453591.Igni_0882"/>
<reference evidence="1 2" key="1">
    <citation type="journal article" date="2008" name="Genome Biol.">
        <title>A genomic analysis of the archaeal system Ignicoccus hospitalis-Nanoarchaeum equitans.</title>
        <authorList>
            <person name="Podar M."/>
            <person name="Anderson I."/>
            <person name="Makarova K.S."/>
            <person name="Elkins J.G."/>
            <person name="Ivanova N."/>
            <person name="Wall M.A."/>
            <person name="Lykidis A."/>
            <person name="Mavromatis K."/>
            <person name="Sun H."/>
            <person name="Hudson M.E."/>
            <person name="Chen W."/>
            <person name="Deciu C."/>
            <person name="Hutchison D."/>
            <person name="Eads J.R."/>
            <person name="Anderson A."/>
            <person name="Fernandes F."/>
            <person name="Szeto E."/>
            <person name="Lapidus A."/>
            <person name="Kyrpides N.C."/>
            <person name="Saier M.H.Jr."/>
            <person name="Richardson P.M."/>
            <person name="Rachel R."/>
            <person name="Huber H."/>
            <person name="Eisen J.A."/>
            <person name="Koonin E.V."/>
            <person name="Keller M."/>
            <person name="Stetter K.O."/>
        </authorList>
    </citation>
    <scope>NUCLEOTIDE SEQUENCE [LARGE SCALE GENOMIC DNA]</scope>
    <source>
        <strain evidence="2">KIN4/I / DSM 18386 / JCM 14125</strain>
    </source>
</reference>
<dbReference type="InterPro" id="IPR036388">
    <property type="entry name" value="WH-like_DNA-bd_sf"/>
</dbReference>
<organism evidence="1 2">
    <name type="scientific">Ignicoccus hospitalis (strain KIN4/I / DSM 18386 / JCM 14125)</name>
    <dbReference type="NCBI Taxonomy" id="453591"/>
    <lineage>
        <taxon>Archaea</taxon>
        <taxon>Thermoproteota</taxon>
        <taxon>Thermoprotei</taxon>
        <taxon>Desulfurococcales</taxon>
        <taxon>Desulfurococcaceae</taxon>
        <taxon>Ignicoccus</taxon>
    </lineage>
</organism>
<dbReference type="Proteomes" id="UP000000262">
    <property type="component" value="Chromosome"/>
</dbReference>
<proteinExistence type="predicted"/>
<gene>
    <name evidence="1" type="ordered locus">Igni_0882</name>
</gene>